<dbReference type="NCBIfam" id="TIGR03527">
    <property type="entry name" value="selenium_YedF"/>
    <property type="match status" value="1"/>
</dbReference>
<accession>A0ABX7PZY5</accession>
<dbReference type="CDD" id="cd03421">
    <property type="entry name" value="SirA_like_N"/>
    <property type="match status" value="1"/>
</dbReference>
<dbReference type="PANTHER" id="PTHR33279:SF6">
    <property type="entry name" value="SULFUR CARRIER PROTEIN YEDF-RELATED"/>
    <property type="match status" value="1"/>
</dbReference>
<dbReference type="InterPro" id="IPR001455">
    <property type="entry name" value="TusA-like"/>
</dbReference>
<evidence type="ECO:0000313" key="4">
    <source>
        <dbReference type="Proteomes" id="UP000663651"/>
    </source>
</evidence>
<dbReference type="InterPro" id="IPR019870">
    <property type="entry name" value="Se_metab_YedF"/>
</dbReference>
<comment type="similarity">
    <text evidence="1">Belongs to the sulfur carrier protein TusA family.</text>
</comment>
<evidence type="ECO:0000313" key="3">
    <source>
        <dbReference type="EMBL" id="QSV44707.1"/>
    </source>
</evidence>
<sequence length="196" mass="20654">MKIIDCRNMACPAPVVTTKRALEEAGGEAVQVLVDSGAPRENVTRFAVNRGFTVAESESDGGFALTITASGAAGNEPARTVTGRDGKTVMLVGSNCLGDGSDELGRLLMKNFIITLLDLAELPDRMLFINSGVLLTTEGSEVLEALEQLGNRGVEVLSCGVCLDFFHCKEKLVAGSVTNMFTIAESLVGAESVIRL</sequence>
<dbReference type="Proteomes" id="UP000663651">
    <property type="component" value="Chromosome"/>
</dbReference>
<keyword evidence="4" id="KW-1185">Reference proteome</keyword>
<evidence type="ECO:0000259" key="2">
    <source>
        <dbReference type="Pfam" id="PF01206"/>
    </source>
</evidence>
<feature type="domain" description="UPF0033" evidence="2">
    <location>
        <begin position="2"/>
        <end position="68"/>
    </location>
</feature>
<protein>
    <submittedName>
        <fullName evidence="3">Sulfurtransferase-like selenium metabolism protein YedF</fullName>
    </submittedName>
</protein>
<organism evidence="3 4">
    <name type="scientific">Geobacter benzoatilyticus</name>
    <dbReference type="NCBI Taxonomy" id="2815309"/>
    <lineage>
        <taxon>Bacteria</taxon>
        <taxon>Pseudomonadati</taxon>
        <taxon>Thermodesulfobacteriota</taxon>
        <taxon>Desulfuromonadia</taxon>
        <taxon>Geobacterales</taxon>
        <taxon>Geobacteraceae</taxon>
        <taxon>Geobacter</taxon>
    </lineage>
</organism>
<evidence type="ECO:0000256" key="1">
    <source>
        <dbReference type="ARBA" id="ARBA00008984"/>
    </source>
</evidence>
<dbReference type="Gene3D" id="3.30.110.40">
    <property type="entry name" value="TusA-like domain"/>
    <property type="match status" value="1"/>
</dbReference>
<proteinExistence type="inferred from homology"/>
<reference evidence="3 4" key="1">
    <citation type="submission" date="2021-03" db="EMBL/GenBank/DDBJ databases">
        <title>Geobacter metallireducens gen. nov. sp. nov., a microorganism capable of coupling the complete oxidation of organic compounds to the reduction of iron and other metals.</title>
        <authorList>
            <person name="Li Y."/>
        </authorList>
    </citation>
    <scope>NUCLEOTIDE SEQUENCE [LARGE SCALE GENOMIC DNA]</scope>
    <source>
        <strain evidence="3 4">Jerry-YX</strain>
    </source>
</reference>
<dbReference type="RefSeq" id="WP_207162521.1">
    <property type="nucleotide sequence ID" value="NZ_CP071382.1"/>
</dbReference>
<dbReference type="InterPro" id="IPR027396">
    <property type="entry name" value="DsrEFH-like"/>
</dbReference>
<dbReference type="Pfam" id="PF01206">
    <property type="entry name" value="TusA"/>
    <property type="match status" value="1"/>
</dbReference>
<dbReference type="InterPro" id="IPR036868">
    <property type="entry name" value="TusA-like_sf"/>
</dbReference>
<dbReference type="SUPFAM" id="SSF75169">
    <property type="entry name" value="DsrEFH-like"/>
    <property type="match status" value="1"/>
</dbReference>
<name>A0ABX7PZY5_9BACT</name>
<dbReference type="EMBL" id="CP071382">
    <property type="protein sequence ID" value="QSV44707.1"/>
    <property type="molecule type" value="Genomic_DNA"/>
</dbReference>
<gene>
    <name evidence="3" type="primary">yedF</name>
    <name evidence="3" type="ORF">JZM60_11065</name>
</gene>
<dbReference type="SUPFAM" id="SSF64307">
    <property type="entry name" value="SirA-like"/>
    <property type="match status" value="1"/>
</dbReference>
<dbReference type="PANTHER" id="PTHR33279">
    <property type="entry name" value="SULFUR CARRIER PROTEIN YEDF-RELATED"/>
    <property type="match status" value="1"/>
</dbReference>